<dbReference type="AlphaFoldDB" id="R0KTY6"/>
<evidence type="ECO:0000313" key="4">
    <source>
        <dbReference type="Proteomes" id="UP000016935"/>
    </source>
</evidence>
<protein>
    <submittedName>
        <fullName evidence="3">Uncharacterized protein</fullName>
    </submittedName>
</protein>
<proteinExistence type="predicted"/>
<dbReference type="Proteomes" id="UP000016935">
    <property type="component" value="Unassembled WGS sequence"/>
</dbReference>
<keyword evidence="4" id="KW-1185">Reference proteome</keyword>
<reference evidence="3 4" key="1">
    <citation type="journal article" date="2012" name="PLoS Pathog.">
        <title>Diverse lifestyles and strategies of plant pathogenesis encoded in the genomes of eighteen Dothideomycetes fungi.</title>
        <authorList>
            <person name="Ohm R.A."/>
            <person name="Feau N."/>
            <person name="Henrissat B."/>
            <person name="Schoch C.L."/>
            <person name="Horwitz B.A."/>
            <person name="Barry K.W."/>
            <person name="Condon B.J."/>
            <person name="Copeland A.C."/>
            <person name="Dhillon B."/>
            <person name="Glaser F."/>
            <person name="Hesse C.N."/>
            <person name="Kosti I."/>
            <person name="LaButti K."/>
            <person name="Lindquist E.A."/>
            <person name="Lucas S."/>
            <person name="Salamov A.A."/>
            <person name="Bradshaw R.E."/>
            <person name="Ciuffetti L."/>
            <person name="Hamelin R.C."/>
            <person name="Kema G.H.J."/>
            <person name="Lawrence C."/>
            <person name="Scott J.A."/>
            <person name="Spatafora J.W."/>
            <person name="Turgeon B.G."/>
            <person name="de Wit P.J.G.M."/>
            <person name="Zhong S."/>
            <person name="Goodwin S.B."/>
            <person name="Grigoriev I.V."/>
        </authorList>
    </citation>
    <scope>NUCLEOTIDE SEQUENCE [LARGE SCALE GENOMIC DNA]</scope>
    <source>
        <strain evidence="4">28A</strain>
    </source>
</reference>
<name>R0KTY6_EXST2</name>
<reference evidence="3 4" key="2">
    <citation type="journal article" date="2013" name="PLoS Genet.">
        <title>Comparative genome structure, secondary metabolite, and effector coding capacity across Cochliobolus pathogens.</title>
        <authorList>
            <person name="Condon B.J."/>
            <person name="Leng Y."/>
            <person name="Wu D."/>
            <person name="Bushley K.E."/>
            <person name="Ohm R.A."/>
            <person name="Otillar R."/>
            <person name="Martin J."/>
            <person name="Schackwitz W."/>
            <person name="Grimwood J."/>
            <person name="MohdZainudin N."/>
            <person name="Xue C."/>
            <person name="Wang R."/>
            <person name="Manning V.A."/>
            <person name="Dhillon B."/>
            <person name="Tu Z.J."/>
            <person name="Steffenson B.J."/>
            <person name="Salamov A."/>
            <person name="Sun H."/>
            <person name="Lowry S."/>
            <person name="LaButti K."/>
            <person name="Han J."/>
            <person name="Copeland A."/>
            <person name="Lindquist E."/>
            <person name="Barry K."/>
            <person name="Schmutz J."/>
            <person name="Baker S.E."/>
            <person name="Ciuffetti L.M."/>
            <person name="Grigoriev I.V."/>
            <person name="Zhong S."/>
            <person name="Turgeon B.G."/>
        </authorList>
    </citation>
    <scope>NUCLEOTIDE SEQUENCE [LARGE SCALE GENOMIC DNA]</scope>
    <source>
        <strain evidence="4">28A</strain>
    </source>
</reference>
<gene>
    <name evidence="3" type="ORF">SETTUDRAFT_29782</name>
</gene>
<feature type="signal peptide" evidence="2">
    <location>
        <begin position="1"/>
        <end position="30"/>
    </location>
</feature>
<evidence type="ECO:0000256" key="2">
    <source>
        <dbReference type="SAM" id="SignalP"/>
    </source>
</evidence>
<sequence>MGGGVLFACALSVWLCAWLVALMCLGDVFANVAVRSLPPMQAPVPSSYPSFANNGLGGSQNDTSTASVTSPSQNGTGTPSSLSNLHHFTSPLSNGQNNPFTQPFPAPH</sequence>
<feature type="region of interest" description="Disordered" evidence="1">
    <location>
        <begin position="51"/>
        <end position="108"/>
    </location>
</feature>
<accession>R0KTY6</accession>
<keyword evidence="2" id="KW-0732">Signal</keyword>
<organism evidence="3 4">
    <name type="scientific">Exserohilum turcicum (strain 28A)</name>
    <name type="common">Northern leaf blight fungus</name>
    <name type="synonym">Setosphaeria turcica</name>
    <dbReference type="NCBI Taxonomy" id="671987"/>
    <lineage>
        <taxon>Eukaryota</taxon>
        <taxon>Fungi</taxon>
        <taxon>Dikarya</taxon>
        <taxon>Ascomycota</taxon>
        <taxon>Pezizomycotina</taxon>
        <taxon>Dothideomycetes</taxon>
        <taxon>Pleosporomycetidae</taxon>
        <taxon>Pleosporales</taxon>
        <taxon>Pleosporineae</taxon>
        <taxon>Pleosporaceae</taxon>
        <taxon>Exserohilum</taxon>
    </lineage>
</organism>
<feature type="compositionally biased region" description="Polar residues" evidence="1">
    <location>
        <begin position="51"/>
        <end position="101"/>
    </location>
</feature>
<evidence type="ECO:0000256" key="1">
    <source>
        <dbReference type="SAM" id="MobiDB-lite"/>
    </source>
</evidence>
<dbReference type="RefSeq" id="XP_008020153.1">
    <property type="nucleotide sequence ID" value="XM_008021962.1"/>
</dbReference>
<dbReference type="EMBL" id="KB908481">
    <property type="protein sequence ID" value="EOA91222.1"/>
    <property type="molecule type" value="Genomic_DNA"/>
</dbReference>
<feature type="chain" id="PRO_5004343468" evidence="2">
    <location>
        <begin position="31"/>
        <end position="108"/>
    </location>
</feature>
<dbReference type="GeneID" id="19403361"/>
<evidence type="ECO:0000313" key="3">
    <source>
        <dbReference type="EMBL" id="EOA91222.1"/>
    </source>
</evidence>
<dbReference type="HOGENOM" id="CLU_2198623_0_0_1"/>